<organism evidence="2 3">
    <name type="scientific">Geodia barretti</name>
    <name type="common">Barrett's horny sponge</name>
    <dbReference type="NCBI Taxonomy" id="519541"/>
    <lineage>
        <taxon>Eukaryota</taxon>
        <taxon>Metazoa</taxon>
        <taxon>Porifera</taxon>
        <taxon>Demospongiae</taxon>
        <taxon>Heteroscleromorpha</taxon>
        <taxon>Tetractinellida</taxon>
        <taxon>Astrophorina</taxon>
        <taxon>Geodiidae</taxon>
        <taxon>Geodia</taxon>
    </lineage>
</organism>
<keyword evidence="3" id="KW-1185">Reference proteome</keyword>
<dbReference type="GO" id="GO:0005829">
    <property type="term" value="C:cytosol"/>
    <property type="evidence" value="ECO:0007669"/>
    <property type="project" value="TreeGrafter"/>
</dbReference>
<dbReference type="EMBL" id="CASHTH010000064">
    <property type="protein sequence ID" value="CAI7990309.1"/>
    <property type="molecule type" value="Genomic_DNA"/>
</dbReference>
<dbReference type="Pfam" id="PF00248">
    <property type="entry name" value="Aldo_ket_red"/>
    <property type="match status" value="1"/>
</dbReference>
<dbReference type="InterPro" id="IPR036812">
    <property type="entry name" value="NAD(P)_OxRdtase_dom_sf"/>
</dbReference>
<dbReference type="GO" id="GO:0016491">
    <property type="term" value="F:oxidoreductase activity"/>
    <property type="evidence" value="ECO:0007669"/>
    <property type="project" value="InterPro"/>
</dbReference>
<comment type="caution">
    <text evidence="2">The sequence shown here is derived from an EMBL/GenBank/DDBJ whole genome shotgun (WGS) entry which is preliminary data.</text>
</comment>
<sequence>MQQRPFGKLGMASALTLGGGGLGQVWGPTTREESVATVREAVESGIDVLDLAPSYGNGEAESVIGDAFDGALPSGVRVTTKCRVGATPPEQVYDLLSTSLEGSLRRMKLERVDVMFLHNAVTLGEEGGERLTSVATVAVAVAPAFERLIAEGRIGYWGLTGIGYTDALIHLLTRGPRPDYIQCIANLLDSAGGLFQGSEPQRPRDIIAAANAAGASVMGIRAVQAGALTDAIDRPLPEGHTELADYARAAPFRAFAAEVGHSAAHLAHCYALSMEGVSTVVLGVKNRAELRECIAAEAVAPLDPALMARIDDAVGLAD</sequence>
<protein>
    <submittedName>
        <fullName evidence="2">L-galactose dehydrogenase</fullName>
    </submittedName>
</protein>
<dbReference type="PANTHER" id="PTHR42686">
    <property type="entry name" value="GH17980P-RELATED"/>
    <property type="match status" value="1"/>
</dbReference>
<dbReference type="InterPro" id="IPR020471">
    <property type="entry name" value="AKR"/>
</dbReference>
<feature type="domain" description="NADP-dependent oxidoreductase" evidence="1">
    <location>
        <begin position="15"/>
        <end position="313"/>
    </location>
</feature>
<reference evidence="2" key="1">
    <citation type="submission" date="2023-03" db="EMBL/GenBank/DDBJ databases">
        <authorList>
            <person name="Steffen K."/>
            <person name="Cardenas P."/>
        </authorList>
    </citation>
    <scope>NUCLEOTIDE SEQUENCE</scope>
</reference>
<dbReference type="PANTHER" id="PTHR42686:SF1">
    <property type="entry name" value="GH17980P-RELATED"/>
    <property type="match status" value="1"/>
</dbReference>
<evidence type="ECO:0000313" key="3">
    <source>
        <dbReference type="Proteomes" id="UP001174909"/>
    </source>
</evidence>
<evidence type="ECO:0000259" key="1">
    <source>
        <dbReference type="Pfam" id="PF00248"/>
    </source>
</evidence>
<dbReference type="InterPro" id="IPR023210">
    <property type="entry name" value="NADP_OxRdtase_dom"/>
</dbReference>
<dbReference type="Gene3D" id="3.20.20.100">
    <property type="entry name" value="NADP-dependent oxidoreductase domain"/>
    <property type="match status" value="1"/>
</dbReference>
<evidence type="ECO:0000313" key="2">
    <source>
        <dbReference type="EMBL" id="CAI7990309.1"/>
    </source>
</evidence>
<dbReference type="AlphaFoldDB" id="A0AA35QSH1"/>
<gene>
    <name evidence="2" type="ORF">GBAR_LOCUS457</name>
</gene>
<accession>A0AA35QSH1</accession>
<dbReference type="SUPFAM" id="SSF51430">
    <property type="entry name" value="NAD(P)-linked oxidoreductase"/>
    <property type="match status" value="1"/>
</dbReference>
<proteinExistence type="predicted"/>
<name>A0AA35QSH1_GEOBA</name>
<dbReference type="Proteomes" id="UP001174909">
    <property type="component" value="Unassembled WGS sequence"/>
</dbReference>